<accession>A0A9P0P4J5</accession>
<comment type="caution">
    <text evidence="2">The sequence shown here is derived from an EMBL/GenBank/DDBJ whole genome shotgun (WGS) entry which is preliminary data.</text>
</comment>
<proteinExistence type="predicted"/>
<reference evidence="2" key="1">
    <citation type="submission" date="2022-03" db="EMBL/GenBank/DDBJ databases">
        <authorList>
            <person name="Sayadi A."/>
        </authorList>
    </citation>
    <scope>NUCLEOTIDE SEQUENCE</scope>
</reference>
<dbReference type="AlphaFoldDB" id="A0A9P0P4J5"/>
<gene>
    <name evidence="2" type="ORF">ACAOBT_LOCUS8681</name>
</gene>
<sequence length="354" mass="41145">MVLGDYQNTEEDQIYKILLSIICLYGNKGLPLECVDDDFKTFCGFSIPYEKFGSTSLRSWILTLPNIYLVRDFHNREVVIQQSKKSTHIKEMILKQKKCGGKVQYVRNDYRTNNFYQRKPTVRNHKNLPEGSFVHASINNPAVNDYEKFSIFRKLENMLPLFYKHQALGDDFFLDIADNKLGCYVPDADDIKQCGLCVSGQTIAQLLERVKNAEILAPRLIVMIGFQDLIMGNNVNNMIYDLKQLVTELKHKNARVTLVTIPPSPKLPNSKKLHERLRIYNQAIMDYSCSCDLQCNVIDMNRIFHQQQATFRRDFDRLLKVTKNDQYKVFSDYGRKIFLTTLKTCLKEQLEAGH</sequence>
<dbReference type="EMBL" id="CAKOFQ010006768">
    <property type="protein sequence ID" value="CAH1970015.1"/>
    <property type="molecule type" value="Genomic_DNA"/>
</dbReference>
<dbReference type="Gene3D" id="3.30.420.610">
    <property type="entry name" value="LOTUS domain-like"/>
    <property type="match status" value="1"/>
</dbReference>
<feature type="domain" description="OSK" evidence="1">
    <location>
        <begin position="156"/>
        <end position="346"/>
    </location>
</feature>
<dbReference type="Proteomes" id="UP001152888">
    <property type="component" value="Unassembled WGS sequence"/>
</dbReference>
<evidence type="ECO:0000259" key="1">
    <source>
        <dbReference type="Pfam" id="PF17182"/>
    </source>
</evidence>
<dbReference type="InterPro" id="IPR036514">
    <property type="entry name" value="SGNH_hydro_sf"/>
</dbReference>
<name>A0A9P0P4J5_ACAOB</name>
<organism evidence="2 3">
    <name type="scientific">Acanthoscelides obtectus</name>
    <name type="common">Bean weevil</name>
    <name type="synonym">Bruchus obtectus</name>
    <dbReference type="NCBI Taxonomy" id="200917"/>
    <lineage>
        <taxon>Eukaryota</taxon>
        <taxon>Metazoa</taxon>
        <taxon>Ecdysozoa</taxon>
        <taxon>Arthropoda</taxon>
        <taxon>Hexapoda</taxon>
        <taxon>Insecta</taxon>
        <taxon>Pterygota</taxon>
        <taxon>Neoptera</taxon>
        <taxon>Endopterygota</taxon>
        <taxon>Coleoptera</taxon>
        <taxon>Polyphaga</taxon>
        <taxon>Cucujiformia</taxon>
        <taxon>Chrysomeloidea</taxon>
        <taxon>Chrysomelidae</taxon>
        <taxon>Bruchinae</taxon>
        <taxon>Bruchini</taxon>
        <taxon>Acanthoscelides</taxon>
    </lineage>
</organism>
<dbReference type="Pfam" id="PF17182">
    <property type="entry name" value="OSK"/>
    <property type="match status" value="1"/>
</dbReference>
<keyword evidence="3" id="KW-1185">Reference proteome</keyword>
<protein>
    <recommendedName>
        <fullName evidence="1">OSK domain-containing protein</fullName>
    </recommendedName>
</protein>
<evidence type="ECO:0000313" key="3">
    <source>
        <dbReference type="Proteomes" id="UP001152888"/>
    </source>
</evidence>
<dbReference type="OrthoDB" id="10034606at2759"/>
<evidence type="ECO:0000313" key="2">
    <source>
        <dbReference type="EMBL" id="CAH1970015.1"/>
    </source>
</evidence>
<dbReference type="Gene3D" id="3.40.50.1110">
    <property type="entry name" value="SGNH hydrolase"/>
    <property type="match status" value="1"/>
</dbReference>
<dbReference type="SUPFAM" id="SSF52266">
    <property type="entry name" value="SGNH hydrolase"/>
    <property type="match status" value="1"/>
</dbReference>
<dbReference type="InterPro" id="IPR041966">
    <property type="entry name" value="LOTUS-like"/>
</dbReference>
<dbReference type="InterPro" id="IPR033447">
    <property type="entry name" value="OSK"/>
</dbReference>